<organism evidence="7 8">
    <name type="scientific">Eptatretus burgeri</name>
    <name type="common">Inshore hagfish</name>
    <dbReference type="NCBI Taxonomy" id="7764"/>
    <lineage>
        <taxon>Eukaryota</taxon>
        <taxon>Metazoa</taxon>
        <taxon>Chordata</taxon>
        <taxon>Craniata</taxon>
        <taxon>Vertebrata</taxon>
        <taxon>Cyclostomata</taxon>
        <taxon>Myxini</taxon>
        <taxon>Myxiniformes</taxon>
        <taxon>Myxinidae</taxon>
        <taxon>Eptatretinae</taxon>
        <taxon>Eptatretus</taxon>
    </lineage>
</organism>
<dbReference type="InterPro" id="IPR000372">
    <property type="entry name" value="LRRNT"/>
</dbReference>
<evidence type="ECO:0000256" key="3">
    <source>
        <dbReference type="ARBA" id="ARBA00022737"/>
    </source>
</evidence>
<dbReference type="Ensembl" id="ENSEBUT00000005875.1">
    <property type="protein sequence ID" value="ENSEBUP00000005437.1"/>
    <property type="gene ID" value="ENSEBUG00000003697.1"/>
</dbReference>
<dbReference type="InterPro" id="IPR050541">
    <property type="entry name" value="LRR_TM_domain-containing"/>
</dbReference>
<name>A0A8C4PYC2_EPTBU</name>
<dbReference type="PANTHER" id="PTHR24369">
    <property type="entry name" value="ANTIGEN BSP, PUTATIVE-RELATED"/>
    <property type="match status" value="1"/>
</dbReference>
<dbReference type="Proteomes" id="UP000694388">
    <property type="component" value="Unplaced"/>
</dbReference>
<keyword evidence="2 5" id="KW-0732">Signal</keyword>
<sequence length="136" mass="14966">MAGALTLTLVGTMLLVVPPTRASPGCPAGCTCSLTALGCQQLRLRSVPRGLSHSIERLDLNRNNITHIGNNDFAGLKNLRVLQLMDNQISSIERASFKDLKELERLRLNRNRLQVLPELLFTGNANLMRLKNGMCA</sequence>
<dbReference type="GO" id="GO:0098552">
    <property type="term" value="C:side of membrane"/>
    <property type="evidence" value="ECO:0007669"/>
    <property type="project" value="UniProtKB-KW"/>
</dbReference>
<dbReference type="PROSITE" id="PS51450">
    <property type="entry name" value="LRR"/>
    <property type="match status" value="2"/>
</dbReference>
<dbReference type="InterPro" id="IPR003591">
    <property type="entry name" value="Leu-rich_rpt_typical-subtyp"/>
</dbReference>
<keyword evidence="8" id="KW-1185">Reference proteome</keyword>
<proteinExistence type="predicted"/>
<accession>A0A8C4PYC2</accession>
<dbReference type="GO" id="GO:0042995">
    <property type="term" value="C:cell projection"/>
    <property type="evidence" value="ECO:0007669"/>
    <property type="project" value="UniProtKB-SubCell"/>
</dbReference>
<dbReference type="SUPFAM" id="SSF52058">
    <property type="entry name" value="L domain-like"/>
    <property type="match status" value="1"/>
</dbReference>
<dbReference type="Pfam" id="PF13855">
    <property type="entry name" value="LRR_8"/>
    <property type="match status" value="1"/>
</dbReference>
<dbReference type="FunFam" id="3.80.10.10:FF:000032">
    <property type="entry name" value="Slit homolog 2 (Drosophila)"/>
    <property type="match status" value="1"/>
</dbReference>
<keyword evidence="4" id="KW-0325">Glycoprotein</keyword>
<dbReference type="InterPro" id="IPR001611">
    <property type="entry name" value="Leu-rich_rpt"/>
</dbReference>
<feature type="chain" id="PRO_5034832163" description="LRRNT domain-containing protein" evidence="5">
    <location>
        <begin position="23"/>
        <end position="136"/>
    </location>
</feature>
<evidence type="ECO:0000313" key="7">
    <source>
        <dbReference type="Ensembl" id="ENSEBUP00000005437.1"/>
    </source>
</evidence>
<reference evidence="7" key="2">
    <citation type="submission" date="2025-09" db="UniProtKB">
        <authorList>
            <consortium name="Ensembl"/>
        </authorList>
    </citation>
    <scope>IDENTIFICATION</scope>
</reference>
<dbReference type="SMART" id="SM00013">
    <property type="entry name" value="LRRNT"/>
    <property type="match status" value="1"/>
</dbReference>
<dbReference type="PANTHER" id="PTHR24369:SF196">
    <property type="entry name" value="RETICULON 4 RECEPTOR LIKE 1"/>
    <property type="match status" value="1"/>
</dbReference>
<reference evidence="7" key="1">
    <citation type="submission" date="2025-08" db="UniProtKB">
        <authorList>
            <consortium name="Ensembl"/>
        </authorList>
    </citation>
    <scope>IDENTIFICATION</scope>
</reference>
<protein>
    <recommendedName>
        <fullName evidence="6">LRRNT domain-containing protein</fullName>
    </recommendedName>
</protein>
<dbReference type="AlphaFoldDB" id="A0A8C4PYC2"/>
<dbReference type="InterPro" id="IPR032675">
    <property type="entry name" value="LRR_dom_sf"/>
</dbReference>
<feature type="domain" description="LRRNT" evidence="6">
    <location>
        <begin position="25"/>
        <end position="57"/>
    </location>
</feature>
<evidence type="ECO:0000256" key="4">
    <source>
        <dbReference type="ARBA" id="ARBA00023180"/>
    </source>
</evidence>
<dbReference type="SMART" id="SM00369">
    <property type="entry name" value="LRR_TYP"/>
    <property type="match status" value="3"/>
</dbReference>
<dbReference type="Gene3D" id="3.80.10.10">
    <property type="entry name" value="Ribonuclease Inhibitor"/>
    <property type="match status" value="1"/>
</dbReference>
<feature type="signal peptide" evidence="5">
    <location>
        <begin position="1"/>
        <end position="22"/>
    </location>
</feature>
<dbReference type="GO" id="GO:0043204">
    <property type="term" value="C:perikaryon"/>
    <property type="evidence" value="ECO:0007669"/>
    <property type="project" value="UniProtKB-SubCell"/>
</dbReference>
<evidence type="ECO:0000256" key="1">
    <source>
        <dbReference type="ARBA" id="ARBA00022614"/>
    </source>
</evidence>
<dbReference type="GO" id="GO:0005886">
    <property type="term" value="C:plasma membrane"/>
    <property type="evidence" value="ECO:0007669"/>
    <property type="project" value="UniProtKB-SubCell"/>
</dbReference>
<dbReference type="GeneTree" id="ENSGT00940000165139"/>
<keyword evidence="1" id="KW-0433">Leucine-rich repeat</keyword>
<dbReference type="GO" id="GO:0045121">
    <property type="term" value="C:membrane raft"/>
    <property type="evidence" value="ECO:0007669"/>
    <property type="project" value="UniProtKB-SubCell"/>
</dbReference>
<keyword evidence="3" id="KW-0677">Repeat</keyword>
<evidence type="ECO:0000256" key="2">
    <source>
        <dbReference type="ARBA" id="ARBA00022729"/>
    </source>
</evidence>
<evidence type="ECO:0000313" key="8">
    <source>
        <dbReference type="Proteomes" id="UP000694388"/>
    </source>
</evidence>
<evidence type="ECO:0000259" key="6">
    <source>
        <dbReference type="SMART" id="SM00013"/>
    </source>
</evidence>
<evidence type="ECO:0000256" key="5">
    <source>
        <dbReference type="SAM" id="SignalP"/>
    </source>
</evidence>